<dbReference type="GO" id="GO:0042048">
    <property type="term" value="P:olfactory behavior"/>
    <property type="evidence" value="ECO:0007669"/>
    <property type="project" value="TreeGrafter"/>
</dbReference>
<evidence type="ECO:0000313" key="2">
    <source>
        <dbReference type="EMBL" id="VDN05578.1"/>
    </source>
</evidence>
<accession>A0A0N5D503</accession>
<feature type="signal peptide" evidence="1">
    <location>
        <begin position="1"/>
        <end position="21"/>
    </location>
</feature>
<dbReference type="PANTHER" id="PTHR34722">
    <property type="entry name" value="HOMOLOG OF ODR-2 (TWO)-RELATED"/>
    <property type="match status" value="1"/>
</dbReference>
<reference evidence="2 3" key="2">
    <citation type="submission" date="2018-11" db="EMBL/GenBank/DDBJ databases">
        <authorList>
            <consortium name="Pathogen Informatics"/>
        </authorList>
    </citation>
    <scope>NUCLEOTIDE SEQUENCE [LARGE SCALE GENOMIC DNA]</scope>
</reference>
<dbReference type="Proteomes" id="UP000276776">
    <property type="component" value="Unassembled WGS sequence"/>
</dbReference>
<gene>
    <name evidence="2" type="ORF">TCLT_LOCUS8058</name>
</gene>
<dbReference type="OMA" id="CITIFEP"/>
<evidence type="ECO:0000313" key="4">
    <source>
        <dbReference type="WBParaSite" id="TCLT_0000806901-mRNA-1"/>
    </source>
</evidence>
<dbReference type="Pfam" id="PF06579">
    <property type="entry name" value="Ly-6_related"/>
    <property type="match status" value="1"/>
</dbReference>
<sequence length="149" mass="16894">MELDKLFVVIQLLTLQTVSHAIKCFTCASADYKVLFERFSNIRHSLHIPRFGELCDNFERLHAFAPALNCESTCISILEPQYFGGVQSTNRPYSYIRGCAGKIFSSVQNRSPEVDFLHTEAICLELPLSLIWPSIETDEHVQASLKHCS</sequence>
<protein>
    <submittedName>
        <fullName evidence="4">Secreted protein</fullName>
    </submittedName>
</protein>
<evidence type="ECO:0000256" key="1">
    <source>
        <dbReference type="SAM" id="SignalP"/>
    </source>
</evidence>
<dbReference type="GO" id="GO:1990834">
    <property type="term" value="P:response to odorant"/>
    <property type="evidence" value="ECO:0007669"/>
    <property type="project" value="TreeGrafter"/>
</dbReference>
<feature type="chain" id="PRO_5043126587" evidence="1">
    <location>
        <begin position="22"/>
        <end position="149"/>
    </location>
</feature>
<dbReference type="EMBL" id="UYYF01004577">
    <property type="protein sequence ID" value="VDN05578.1"/>
    <property type="molecule type" value="Genomic_DNA"/>
</dbReference>
<dbReference type="GO" id="GO:0043025">
    <property type="term" value="C:neuronal cell body"/>
    <property type="evidence" value="ECO:0007669"/>
    <property type="project" value="TreeGrafter"/>
</dbReference>
<dbReference type="AlphaFoldDB" id="A0A0N5D503"/>
<name>A0A0N5D503_THECL</name>
<dbReference type="STRING" id="103827.A0A0N5D503"/>
<organism evidence="4">
    <name type="scientific">Thelazia callipaeda</name>
    <name type="common">Oriental eyeworm</name>
    <name type="synonym">Parasitic nematode</name>
    <dbReference type="NCBI Taxonomy" id="103827"/>
    <lineage>
        <taxon>Eukaryota</taxon>
        <taxon>Metazoa</taxon>
        <taxon>Ecdysozoa</taxon>
        <taxon>Nematoda</taxon>
        <taxon>Chromadorea</taxon>
        <taxon>Rhabditida</taxon>
        <taxon>Spirurina</taxon>
        <taxon>Spiruromorpha</taxon>
        <taxon>Thelazioidea</taxon>
        <taxon>Thelaziidae</taxon>
        <taxon>Thelazia</taxon>
    </lineage>
</organism>
<dbReference type="PANTHER" id="PTHR34722:SF9">
    <property type="entry name" value="HOMOLOG OF ODR-2 (TWO)"/>
    <property type="match status" value="1"/>
</dbReference>
<reference evidence="4" key="1">
    <citation type="submission" date="2017-02" db="UniProtKB">
        <authorList>
            <consortium name="WormBaseParasite"/>
        </authorList>
    </citation>
    <scope>IDENTIFICATION</scope>
</reference>
<proteinExistence type="predicted"/>
<dbReference type="InterPro" id="IPR010558">
    <property type="entry name" value="Ly-6-related"/>
</dbReference>
<evidence type="ECO:0000313" key="3">
    <source>
        <dbReference type="Proteomes" id="UP000276776"/>
    </source>
</evidence>
<dbReference type="WBParaSite" id="TCLT_0000806901-mRNA-1">
    <property type="protein sequence ID" value="TCLT_0000806901-mRNA-1"/>
    <property type="gene ID" value="TCLT_0000806901"/>
</dbReference>
<dbReference type="OrthoDB" id="5872354at2759"/>
<keyword evidence="3" id="KW-1185">Reference proteome</keyword>
<dbReference type="GO" id="GO:0030424">
    <property type="term" value="C:axon"/>
    <property type="evidence" value="ECO:0007669"/>
    <property type="project" value="TreeGrafter"/>
</dbReference>
<keyword evidence="1" id="KW-0732">Signal</keyword>